<sequence length="129" mass="14417">MVCTYALGQDQPEPVHVSGQFFWFLQSVTAKRNTQHRTGSRNGRHGSGLDSPVGGQPVSLKTMLHGKGCWTVAKLHVPSELRWTEQARRTVKALQVRSARRPKTCTDVPSKIKRIRSTILAYCLTNFGN</sequence>
<comment type="caution">
    <text evidence="2">The sequence shown here is derived from an EMBL/GenBank/DDBJ whole genome shotgun (WGS) entry which is preliminary data.</text>
</comment>
<gene>
    <name evidence="2" type="ORF">pipiens_012880</name>
</gene>
<keyword evidence="3" id="KW-1185">Reference proteome</keyword>
<reference evidence="2 3" key="1">
    <citation type="submission" date="2024-05" db="EMBL/GenBank/DDBJ databases">
        <title>Culex pipiens pipiens assembly and annotation.</title>
        <authorList>
            <person name="Alout H."/>
            <person name="Durand T."/>
        </authorList>
    </citation>
    <scope>NUCLEOTIDE SEQUENCE [LARGE SCALE GENOMIC DNA]</scope>
    <source>
        <strain evidence="2">HA-2024</strain>
        <tissue evidence="2">Whole body</tissue>
    </source>
</reference>
<evidence type="ECO:0000256" key="1">
    <source>
        <dbReference type="SAM" id="MobiDB-lite"/>
    </source>
</evidence>
<organism evidence="2 3">
    <name type="scientific">Culex pipiens pipiens</name>
    <name type="common">Northern house mosquito</name>
    <dbReference type="NCBI Taxonomy" id="38569"/>
    <lineage>
        <taxon>Eukaryota</taxon>
        <taxon>Metazoa</taxon>
        <taxon>Ecdysozoa</taxon>
        <taxon>Arthropoda</taxon>
        <taxon>Hexapoda</taxon>
        <taxon>Insecta</taxon>
        <taxon>Pterygota</taxon>
        <taxon>Neoptera</taxon>
        <taxon>Endopterygota</taxon>
        <taxon>Diptera</taxon>
        <taxon>Nematocera</taxon>
        <taxon>Culicoidea</taxon>
        <taxon>Culicidae</taxon>
        <taxon>Culicinae</taxon>
        <taxon>Culicini</taxon>
        <taxon>Culex</taxon>
        <taxon>Culex</taxon>
    </lineage>
</organism>
<protein>
    <submittedName>
        <fullName evidence="2">Uncharacterized protein</fullName>
    </submittedName>
</protein>
<evidence type="ECO:0000313" key="2">
    <source>
        <dbReference type="EMBL" id="KAL1386067.1"/>
    </source>
</evidence>
<proteinExistence type="predicted"/>
<dbReference type="EMBL" id="JBEHCU010008250">
    <property type="protein sequence ID" value="KAL1386067.1"/>
    <property type="molecule type" value="Genomic_DNA"/>
</dbReference>
<feature type="compositionally biased region" description="Basic residues" evidence="1">
    <location>
        <begin position="33"/>
        <end position="44"/>
    </location>
</feature>
<accession>A0ABD1D1S4</accession>
<dbReference type="Proteomes" id="UP001562425">
    <property type="component" value="Unassembled WGS sequence"/>
</dbReference>
<dbReference type="AlphaFoldDB" id="A0ABD1D1S4"/>
<name>A0ABD1D1S4_CULPP</name>
<feature type="region of interest" description="Disordered" evidence="1">
    <location>
        <begin position="33"/>
        <end position="52"/>
    </location>
</feature>
<evidence type="ECO:0000313" key="3">
    <source>
        <dbReference type="Proteomes" id="UP001562425"/>
    </source>
</evidence>